<dbReference type="PANTHER" id="PTHR10165">
    <property type="entry name" value="LIPID PHOSPHATE PHOSPHATASE"/>
    <property type="match status" value="1"/>
</dbReference>
<dbReference type="Gene3D" id="1.20.144.10">
    <property type="entry name" value="Phosphatidic acid phosphatase type 2/haloperoxidase"/>
    <property type="match status" value="1"/>
</dbReference>
<evidence type="ECO:0000256" key="1">
    <source>
        <dbReference type="ARBA" id="ARBA00004141"/>
    </source>
</evidence>
<dbReference type="SUPFAM" id="SSF48317">
    <property type="entry name" value="Acid phosphatase/Vanadium-dependent haloperoxidase"/>
    <property type="match status" value="1"/>
</dbReference>
<feature type="domain" description="Phosphatidic acid phosphatase type 2/haloperoxidase" evidence="8">
    <location>
        <begin position="49"/>
        <end position="151"/>
    </location>
</feature>
<evidence type="ECO:0000256" key="6">
    <source>
        <dbReference type="SAM" id="MobiDB-lite"/>
    </source>
</evidence>
<evidence type="ECO:0000256" key="2">
    <source>
        <dbReference type="ARBA" id="ARBA00008816"/>
    </source>
</evidence>
<organism evidence="9 10">
    <name type="scientific">Brassica carinata</name>
    <name type="common">Ethiopian mustard</name>
    <name type="synonym">Abyssinian cabbage</name>
    <dbReference type="NCBI Taxonomy" id="52824"/>
    <lineage>
        <taxon>Eukaryota</taxon>
        <taxon>Viridiplantae</taxon>
        <taxon>Streptophyta</taxon>
        <taxon>Embryophyta</taxon>
        <taxon>Tracheophyta</taxon>
        <taxon>Spermatophyta</taxon>
        <taxon>Magnoliopsida</taxon>
        <taxon>eudicotyledons</taxon>
        <taxon>Gunneridae</taxon>
        <taxon>Pentapetalae</taxon>
        <taxon>rosids</taxon>
        <taxon>malvids</taxon>
        <taxon>Brassicales</taxon>
        <taxon>Brassicaceae</taxon>
        <taxon>Brassiceae</taxon>
        <taxon>Brassica</taxon>
    </lineage>
</organism>
<accession>A0A8X7Q701</accession>
<evidence type="ECO:0000313" key="9">
    <source>
        <dbReference type="EMBL" id="KAG2264517.1"/>
    </source>
</evidence>
<evidence type="ECO:0000313" key="10">
    <source>
        <dbReference type="Proteomes" id="UP000886595"/>
    </source>
</evidence>
<gene>
    <name evidence="9" type="ORF">Bca52824_071596</name>
</gene>
<dbReference type="PANTHER" id="PTHR10165:SF191">
    <property type="entry name" value="PHOSPHATIDIC ACID PHOSPHATASE TYPE 2_HALOPEROXIDASE DOMAIN-CONTAINING PROTEIN"/>
    <property type="match status" value="1"/>
</dbReference>
<evidence type="ECO:0000256" key="3">
    <source>
        <dbReference type="ARBA" id="ARBA00022692"/>
    </source>
</evidence>
<dbReference type="GO" id="GO:0008195">
    <property type="term" value="F:phosphatidate phosphatase activity"/>
    <property type="evidence" value="ECO:0007669"/>
    <property type="project" value="TreeGrafter"/>
</dbReference>
<dbReference type="InterPro" id="IPR043216">
    <property type="entry name" value="PAP-like"/>
</dbReference>
<keyword evidence="5 7" id="KW-0472">Membrane</keyword>
<comment type="similarity">
    <text evidence="2">Belongs to the PA-phosphatase related phosphoesterase family.</text>
</comment>
<comment type="caution">
    <text evidence="9">The sequence shown here is derived from an EMBL/GenBank/DDBJ whole genome shotgun (WGS) entry which is preliminary data.</text>
</comment>
<dbReference type="GO" id="GO:0006644">
    <property type="term" value="P:phospholipid metabolic process"/>
    <property type="evidence" value="ECO:0007669"/>
    <property type="project" value="InterPro"/>
</dbReference>
<feature type="transmembrane region" description="Helical" evidence="7">
    <location>
        <begin position="13"/>
        <end position="35"/>
    </location>
</feature>
<dbReference type="GO" id="GO:0016020">
    <property type="term" value="C:membrane"/>
    <property type="evidence" value="ECO:0007669"/>
    <property type="project" value="UniProtKB-SubCell"/>
</dbReference>
<dbReference type="AlphaFoldDB" id="A0A8X7Q701"/>
<evidence type="ECO:0000256" key="7">
    <source>
        <dbReference type="SAM" id="Phobius"/>
    </source>
</evidence>
<feature type="transmembrane region" description="Helical" evidence="7">
    <location>
        <begin position="129"/>
        <end position="151"/>
    </location>
</feature>
<feature type="region of interest" description="Disordered" evidence="6">
    <location>
        <begin position="186"/>
        <end position="205"/>
    </location>
</feature>
<name>A0A8X7Q701_BRACI</name>
<evidence type="ECO:0000256" key="5">
    <source>
        <dbReference type="ARBA" id="ARBA00023136"/>
    </source>
</evidence>
<dbReference type="Proteomes" id="UP000886595">
    <property type="component" value="Unassembled WGS sequence"/>
</dbReference>
<dbReference type="Pfam" id="PF01569">
    <property type="entry name" value="PAP2"/>
    <property type="match status" value="1"/>
</dbReference>
<dbReference type="OrthoDB" id="10030083at2759"/>
<evidence type="ECO:0000256" key="4">
    <source>
        <dbReference type="ARBA" id="ARBA00022989"/>
    </source>
</evidence>
<comment type="subcellular location">
    <subcellularLocation>
        <location evidence="1">Membrane</location>
        <topology evidence="1">Multi-pass membrane protein</topology>
    </subcellularLocation>
</comment>
<dbReference type="InterPro" id="IPR036938">
    <property type="entry name" value="PAP2/HPO_sf"/>
</dbReference>
<reference evidence="9 10" key="1">
    <citation type="submission" date="2020-02" db="EMBL/GenBank/DDBJ databases">
        <authorList>
            <person name="Ma Q."/>
            <person name="Huang Y."/>
            <person name="Song X."/>
            <person name="Pei D."/>
        </authorList>
    </citation>
    <scope>NUCLEOTIDE SEQUENCE [LARGE SCALE GENOMIC DNA]</scope>
    <source>
        <strain evidence="9">Sxm20200214</strain>
        <tissue evidence="9">Leaf</tissue>
    </source>
</reference>
<feature type="compositionally biased region" description="Polar residues" evidence="6">
    <location>
        <begin position="195"/>
        <end position="205"/>
    </location>
</feature>
<proteinExistence type="inferred from homology"/>
<keyword evidence="3 7" id="KW-0812">Transmembrane</keyword>
<protein>
    <recommendedName>
        <fullName evidence="8">Phosphatidic acid phosphatase type 2/haloperoxidase domain-containing protein</fullName>
    </recommendedName>
</protein>
<keyword evidence="10" id="KW-1185">Reference proteome</keyword>
<dbReference type="GO" id="GO:0046839">
    <property type="term" value="P:phospholipid dephosphorylation"/>
    <property type="evidence" value="ECO:0007669"/>
    <property type="project" value="TreeGrafter"/>
</dbReference>
<dbReference type="CDD" id="cd03390">
    <property type="entry name" value="PAP2_containing_1_like"/>
    <property type="match status" value="1"/>
</dbReference>
<evidence type="ECO:0000259" key="8">
    <source>
        <dbReference type="Pfam" id="PF01569"/>
    </source>
</evidence>
<keyword evidence="4 7" id="KW-1133">Transmembrane helix</keyword>
<dbReference type="InterPro" id="IPR000326">
    <property type="entry name" value="PAP2/HPO"/>
</dbReference>
<sequence length="205" mass="22930">MTDLKYPFNDNTIPVWSVPIYAVLLPIIVFVCFYIKRTCVYDLHHSILGLLFTVLINAPRPNFYWRCFPDGKELFDALGGVVCHGEPGEVKEGHKSFPSGHTSWSFAGLGFLSLYLSGKIKAFNREGHVTKLCIVFAPLLAACLVGISRFYPNPYHEEGWGPYAYFIAAQERGSQQNGDAMRTMSLQAEPRSLENMESGTSTAPR</sequence>
<dbReference type="EMBL" id="JAAMPC010000014">
    <property type="protein sequence ID" value="KAG2264517.1"/>
    <property type="molecule type" value="Genomic_DNA"/>
</dbReference>